<dbReference type="InterPro" id="IPR036691">
    <property type="entry name" value="Endo/exonu/phosph_ase_sf"/>
</dbReference>
<organism evidence="5 6">
    <name type="scientific">Nyssa sinensis</name>
    <dbReference type="NCBI Taxonomy" id="561372"/>
    <lineage>
        <taxon>Eukaryota</taxon>
        <taxon>Viridiplantae</taxon>
        <taxon>Streptophyta</taxon>
        <taxon>Embryophyta</taxon>
        <taxon>Tracheophyta</taxon>
        <taxon>Spermatophyta</taxon>
        <taxon>Magnoliopsida</taxon>
        <taxon>eudicotyledons</taxon>
        <taxon>Gunneridae</taxon>
        <taxon>Pentapetalae</taxon>
        <taxon>asterids</taxon>
        <taxon>Cornales</taxon>
        <taxon>Nyssaceae</taxon>
        <taxon>Nyssa</taxon>
    </lineage>
</organism>
<dbReference type="InterPro" id="IPR000300">
    <property type="entry name" value="IPPc"/>
</dbReference>
<dbReference type="Pfam" id="PF22669">
    <property type="entry name" value="Exo_endo_phos2"/>
    <property type="match status" value="2"/>
</dbReference>
<evidence type="ECO:0000256" key="2">
    <source>
        <dbReference type="ARBA" id="ARBA00022801"/>
    </source>
</evidence>
<sequence>MKNRSRNNRQPERSWAEICFGCTCLQLYWPRVVLRKWLNISTIESDYSADTDDDNDSDTEELCQWPRGSQFKDNKGEGQIDPNDALPSQRRRKSETFRAQYISTKELRICAGTWNVGGKLPPDDLDIEDWLDISEPADMYVIGFQEIIPLNPGNIFGAEDSRPVPKWENIIRETLNKIQPKTNFKCYSDPPSPSRFKPTDDAPYIEDEIVLETDSEGEEEIHPLIEESDSSDEVGDGALTGENMLMNPDTSVASEDINLCMSSEVDLQRQFSSSKKLDKLNRLRTEECAGKAGTSISQRNNNLAKTFSMTERIGLNWPDPPLDLLAQSVLERPSSFKSVKPFKASGDNRGKLDAALLPELDLGSFMYRKRRAPYVRIVSKQMVGIFLTIWVHRGLRRYIQNLKVSTVGVGVMGYIGNKGSISVSMSIYQTLFCFICTHLTSGEKDGDNLKRNADVQEIHRRTRFHSVSGIGRPKRIFDHERIIWLGDLNYRINLSYEKTRELLSKKYWSKLVERDQLIWELKKGHAFDGWSEGILKFPPTYKYELNSEKYYGEDPKAGRRTPAWCDRILSFGKGTRLLSYRRTELRLSDHRPVTASYMVEVEVFCPRKLQKALTFTDAEIESEEVVADVGIDVIKSRLRLGEAWWLLHHQRHPCERGKREFLRERRKETGIVNWKMEYQEMRAVSMRWVPPI</sequence>
<dbReference type="PANTHER" id="PTHR45666:SF5">
    <property type="entry name" value="TYPE IV INOSITOL POLYPHOSPHATE 5-PHOSPHATASE 3"/>
    <property type="match status" value="1"/>
</dbReference>
<name>A0A5J5B5Y5_9ASTE</name>
<evidence type="ECO:0000313" key="5">
    <source>
        <dbReference type="EMBL" id="KAA8537964.1"/>
    </source>
</evidence>
<dbReference type="FunFam" id="3.60.10.10:FF:000038">
    <property type="entry name" value="type IV inositol polyphosphate 5-phosphatase 3"/>
    <property type="match status" value="1"/>
</dbReference>
<evidence type="ECO:0000256" key="3">
    <source>
        <dbReference type="SAM" id="MobiDB-lite"/>
    </source>
</evidence>
<accession>A0A5J5B5Y5</accession>
<dbReference type="PANTHER" id="PTHR45666">
    <property type="entry name" value="TYPE IV INOSITOL POLYPHOSPHATE 5-PHOSPHATASE 9"/>
    <property type="match status" value="1"/>
</dbReference>
<keyword evidence="6" id="KW-1185">Reference proteome</keyword>
<dbReference type="AlphaFoldDB" id="A0A5J5B5Y5"/>
<dbReference type="EMBL" id="CM018038">
    <property type="protein sequence ID" value="KAA8537964.1"/>
    <property type="molecule type" value="Genomic_DNA"/>
</dbReference>
<gene>
    <name evidence="5" type="ORF">F0562_027456</name>
</gene>
<dbReference type="Proteomes" id="UP000325577">
    <property type="component" value="Linkage Group LG15"/>
</dbReference>
<evidence type="ECO:0000256" key="1">
    <source>
        <dbReference type="ARBA" id="ARBA00010768"/>
    </source>
</evidence>
<evidence type="ECO:0000313" key="6">
    <source>
        <dbReference type="Proteomes" id="UP000325577"/>
    </source>
</evidence>
<dbReference type="InterPro" id="IPR045849">
    <property type="entry name" value="IP5P_plant"/>
</dbReference>
<feature type="region of interest" description="Disordered" evidence="3">
    <location>
        <begin position="67"/>
        <end position="93"/>
    </location>
</feature>
<dbReference type="OrthoDB" id="62798at2759"/>
<protein>
    <recommendedName>
        <fullName evidence="4">Inositol polyphosphate-related phosphatase domain-containing protein</fullName>
    </recommendedName>
</protein>
<dbReference type="GO" id="GO:0034485">
    <property type="term" value="F:phosphatidylinositol-3,4,5-trisphosphate 5-phosphatase activity"/>
    <property type="evidence" value="ECO:0007669"/>
    <property type="project" value="TreeGrafter"/>
</dbReference>
<dbReference type="SMART" id="SM00128">
    <property type="entry name" value="IPPc"/>
    <property type="match status" value="1"/>
</dbReference>
<comment type="similarity">
    <text evidence="1">Belongs to the inositol polyphosphate 5-phosphatase family.</text>
</comment>
<dbReference type="Gene3D" id="3.60.10.10">
    <property type="entry name" value="Endonuclease/exonuclease/phosphatase"/>
    <property type="match status" value="2"/>
</dbReference>
<dbReference type="GO" id="GO:0004439">
    <property type="term" value="F:phosphatidylinositol-4,5-bisphosphate 5-phosphatase activity"/>
    <property type="evidence" value="ECO:0007669"/>
    <property type="project" value="UniProtKB-ARBA"/>
</dbReference>
<dbReference type="SUPFAM" id="SSF56219">
    <property type="entry name" value="DNase I-like"/>
    <property type="match status" value="1"/>
</dbReference>
<proteinExistence type="inferred from homology"/>
<keyword evidence="2" id="KW-0378">Hydrolase</keyword>
<dbReference type="GO" id="GO:0046856">
    <property type="term" value="P:phosphatidylinositol dephosphorylation"/>
    <property type="evidence" value="ECO:0007669"/>
    <property type="project" value="InterPro"/>
</dbReference>
<feature type="domain" description="Inositol polyphosphate-related phosphatase" evidence="4">
    <location>
        <begin position="292"/>
        <end position="605"/>
    </location>
</feature>
<reference evidence="5 6" key="1">
    <citation type="submission" date="2019-09" db="EMBL/GenBank/DDBJ databases">
        <title>A chromosome-level genome assembly of the Chinese tupelo Nyssa sinensis.</title>
        <authorList>
            <person name="Yang X."/>
            <person name="Kang M."/>
            <person name="Yang Y."/>
            <person name="Xiong H."/>
            <person name="Wang M."/>
            <person name="Zhang Z."/>
            <person name="Wang Z."/>
            <person name="Wu H."/>
            <person name="Ma T."/>
            <person name="Liu J."/>
            <person name="Xi Z."/>
        </authorList>
    </citation>
    <scope>NUCLEOTIDE SEQUENCE [LARGE SCALE GENOMIC DNA]</scope>
    <source>
        <strain evidence="5">J267</strain>
        <tissue evidence="5">Leaf</tissue>
    </source>
</reference>
<dbReference type="GO" id="GO:0004445">
    <property type="term" value="F:inositol-polyphosphate 5-phosphatase activity"/>
    <property type="evidence" value="ECO:0007669"/>
    <property type="project" value="InterPro"/>
</dbReference>
<dbReference type="FunFam" id="3.60.10.10:FF:000014">
    <property type="entry name" value="Type I inositol polyphosphate 5-phosphatase 1"/>
    <property type="match status" value="1"/>
</dbReference>
<evidence type="ECO:0000259" key="4">
    <source>
        <dbReference type="SMART" id="SM00128"/>
    </source>
</evidence>